<evidence type="ECO:0000259" key="6">
    <source>
        <dbReference type="Pfam" id="PF00155"/>
    </source>
</evidence>
<dbReference type="InterPro" id="IPR015424">
    <property type="entry name" value="PyrdxlP-dep_Trfase"/>
</dbReference>
<dbReference type="PANTHER" id="PTHR43525:SF1">
    <property type="entry name" value="PROTEIN MALY"/>
    <property type="match status" value="1"/>
</dbReference>
<dbReference type="PATRIC" id="fig|66851.6.peg.171"/>
<reference evidence="8" key="1">
    <citation type="journal article" date="2016" name="Genome Announc.">
        <title>Draft Genome Sequences of Methanobrevibacter curvatus DSM11111, Methanobrevibacter cuticularis DSM11139, Methanobrevibacter filiformis DSM11501, and Methanobrevibacter oralis DSM7256.</title>
        <authorList>
            <person name="Poehlein A."/>
            <person name="Seedorf H."/>
        </authorList>
    </citation>
    <scope>NUCLEOTIDE SEQUENCE [LARGE SCALE GENOMIC DNA]</scope>
    <source>
        <strain evidence="8">DSM 7256 / JCM 30027 / ZR</strain>
    </source>
</reference>
<proteinExistence type="inferred from homology"/>
<organism evidence="7 8">
    <name type="scientific">Methanobrevibacter oralis</name>
    <dbReference type="NCBI Taxonomy" id="66851"/>
    <lineage>
        <taxon>Archaea</taxon>
        <taxon>Methanobacteriati</taxon>
        <taxon>Methanobacteriota</taxon>
        <taxon>Methanomada group</taxon>
        <taxon>Methanobacteria</taxon>
        <taxon>Methanobacteriales</taxon>
        <taxon>Methanobacteriaceae</taxon>
        <taxon>Methanobrevibacter</taxon>
    </lineage>
</organism>
<keyword evidence="4 7" id="KW-0456">Lyase</keyword>
<dbReference type="AlphaFoldDB" id="A0A166C267"/>
<dbReference type="Gene3D" id="3.90.1150.10">
    <property type="entry name" value="Aspartate Aminotransferase, domain 1"/>
    <property type="match status" value="1"/>
</dbReference>
<name>A0A166C267_METOA</name>
<dbReference type="InterPro" id="IPR015421">
    <property type="entry name" value="PyrdxlP-dep_Trfase_major"/>
</dbReference>
<dbReference type="CDD" id="cd00609">
    <property type="entry name" value="AAT_like"/>
    <property type="match status" value="1"/>
</dbReference>
<comment type="similarity">
    <text evidence="5">Belongs to the class-II pyridoxal-phosphate-dependent aminotransferase family. MalY/PatB cystathionine beta-lyase subfamily.</text>
</comment>
<gene>
    <name evidence="7" type="primary">patB_1</name>
    <name evidence="7" type="ORF">MBORA_01300</name>
</gene>
<dbReference type="InterPro" id="IPR004839">
    <property type="entry name" value="Aminotransferase_I/II_large"/>
</dbReference>
<dbReference type="SUPFAM" id="SSF53383">
    <property type="entry name" value="PLP-dependent transferases"/>
    <property type="match status" value="1"/>
</dbReference>
<dbReference type="GO" id="GO:0030170">
    <property type="term" value="F:pyridoxal phosphate binding"/>
    <property type="evidence" value="ECO:0007669"/>
    <property type="project" value="InterPro"/>
</dbReference>
<sequence length="255" mass="29328">MVVENKLKYDNYRYSIDFDDLDEKLANVKIFLLCNPHNPIGKIWSKSDLEKIGDLCKKHDVVIVSDEIHCDLTDPGINYNPFELSSNYNKAITCISPTKTFNIAGLQSSMIHTKNKEIYNKLKEELVKDFFISSNAFSSIATIAAYRECEEWLDNLKEVLFKNKRIVNDFIENEIPFLKLVPSNATYLLWIDISMLNSSSKVFCEFLRRNYGLFLSPGIQFGQNGDQFLRLNIACPETLLIKGLEKLKAAINDFQ</sequence>
<comment type="caution">
    <text evidence="7">The sequence shown here is derived from an EMBL/GenBank/DDBJ whole genome shotgun (WGS) entry which is preliminary data.</text>
</comment>
<protein>
    <recommendedName>
        <fullName evidence="2">cysteine-S-conjugate beta-lyase</fullName>
        <ecNumber evidence="2">4.4.1.13</ecNumber>
    </recommendedName>
</protein>
<dbReference type="STRING" id="66851.MBORA_01300"/>
<keyword evidence="3" id="KW-0663">Pyridoxal phosphate</keyword>
<evidence type="ECO:0000256" key="4">
    <source>
        <dbReference type="ARBA" id="ARBA00023239"/>
    </source>
</evidence>
<dbReference type="InterPro" id="IPR015422">
    <property type="entry name" value="PyrdxlP-dep_Trfase_small"/>
</dbReference>
<dbReference type="Proteomes" id="UP000077428">
    <property type="component" value="Unassembled WGS sequence"/>
</dbReference>
<dbReference type="InterPro" id="IPR051798">
    <property type="entry name" value="Class-II_PLP-Dep_Aminotrans"/>
</dbReference>
<evidence type="ECO:0000313" key="8">
    <source>
        <dbReference type="Proteomes" id="UP000077428"/>
    </source>
</evidence>
<dbReference type="PANTHER" id="PTHR43525">
    <property type="entry name" value="PROTEIN MALY"/>
    <property type="match status" value="1"/>
</dbReference>
<keyword evidence="8" id="KW-1185">Reference proteome</keyword>
<evidence type="ECO:0000256" key="5">
    <source>
        <dbReference type="ARBA" id="ARBA00037974"/>
    </source>
</evidence>
<dbReference type="EMBL" id="LWMU01000033">
    <property type="protein sequence ID" value="KZX14052.1"/>
    <property type="molecule type" value="Genomic_DNA"/>
</dbReference>
<dbReference type="GO" id="GO:0047804">
    <property type="term" value="F:cysteine-S-conjugate beta-lyase activity"/>
    <property type="evidence" value="ECO:0007669"/>
    <property type="project" value="UniProtKB-EC"/>
</dbReference>
<feature type="domain" description="Aminotransferase class I/classII large" evidence="6">
    <location>
        <begin position="12"/>
        <end position="239"/>
    </location>
</feature>
<evidence type="ECO:0000313" key="7">
    <source>
        <dbReference type="EMBL" id="KZX14052.1"/>
    </source>
</evidence>
<dbReference type="Gene3D" id="3.40.640.10">
    <property type="entry name" value="Type I PLP-dependent aspartate aminotransferase-like (Major domain)"/>
    <property type="match status" value="1"/>
</dbReference>
<evidence type="ECO:0000256" key="1">
    <source>
        <dbReference type="ARBA" id="ARBA00001933"/>
    </source>
</evidence>
<evidence type="ECO:0000256" key="2">
    <source>
        <dbReference type="ARBA" id="ARBA00012224"/>
    </source>
</evidence>
<dbReference type="Pfam" id="PF00155">
    <property type="entry name" value="Aminotran_1_2"/>
    <property type="match status" value="1"/>
</dbReference>
<evidence type="ECO:0000256" key="3">
    <source>
        <dbReference type="ARBA" id="ARBA00022898"/>
    </source>
</evidence>
<comment type="cofactor">
    <cofactor evidence="1">
        <name>pyridoxal 5'-phosphate</name>
        <dbReference type="ChEBI" id="CHEBI:597326"/>
    </cofactor>
</comment>
<dbReference type="EC" id="4.4.1.13" evidence="2"/>
<accession>A0A166C267</accession>